<gene>
    <name evidence="1" type="ORF">NG799_20405</name>
</gene>
<comment type="caution">
    <text evidence="1">The sequence shown here is derived from an EMBL/GenBank/DDBJ whole genome shotgun (WGS) entry which is preliminary data.</text>
</comment>
<dbReference type="EMBL" id="JAMXFF010000035">
    <property type="protein sequence ID" value="MCT7968672.1"/>
    <property type="molecule type" value="Genomic_DNA"/>
</dbReference>
<sequence>MPNDELSDEYDFSQLSGGVRGKYVERYQQGTNLVLLDSDVARAFPTQESVNEALRLLIQLAERLRE</sequence>
<accession>A0ABT2MVX5</accession>
<proteinExistence type="predicted"/>
<organism evidence="1 2">
    <name type="scientific">Laspinema palackyanum D2a</name>
    <dbReference type="NCBI Taxonomy" id="2953684"/>
    <lineage>
        <taxon>Bacteria</taxon>
        <taxon>Bacillati</taxon>
        <taxon>Cyanobacteriota</taxon>
        <taxon>Cyanophyceae</taxon>
        <taxon>Oscillatoriophycideae</taxon>
        <taxon>Oscillatoriales</taxon>
        <taxon>Laspinemataceae</taxon>
        <taxon>Laspinema</taxon>
        <taxon>Laspinema palackyanum</taxon>
    </lineage>
</organism>
<protein>
    <submittedName>
        <fullName evidence="1">Uncharacterized protein</fullName>
    </submittedName>
</protein>
<reference evidence="1 2" key="1">
    <citation type="journal article" date="2022" name="Front. Microbiol.">
        <title>High genomic differentiation and limited gene flow indicate recent cryptic speciation within the genus Laspinema (cyanobacteria).</title>
        <authorList>
            <person name="Stanojkovic A."/>
            <person name="Skoupy S."/>
            <person name="Skaloud P."/>
            <person name="Dvorak P."/>
        </authorList>
    </citation>
    <scope>NUCLEOTIDE SEQUENCE [LARGE SCALE GENOMIC DNA]</scope>
    <source>
        <strain evidence="1 2">D2a</strain>
    </source>
</reference>
<evidence type="ECO:0000313" key="2">
    <source>
        <dbReference type="Proteomes" id="UP001525890"/>
    </source>
</evidence>
<evidence type="ECO:0000313" key="1">
    <source>
        <dbReference type="EMBL" id="MCT7968672.1"/>
    </source>
</evidence>
<keyword evidence="2" id="KW-1185">Reference proteome</keyword>
<dbReference type="RefSeq" id="WP_368008180.1">
    <property type="nucleotide sequence ID" value="NZ_JAMXFF010000035.1"/>
</dbReference>
<dbReference type="Proteomes" id="UP001525890">
    <property type="component" value="Unassembled WGS sequence"/>
</dbReference>
<name>A0ABT2MVX5_9CYAN</name>